<reference evidence="1 2" key="1">
    <citation type="submission" date="2017-05" db="EMBL/GenBank/DDBJ databases">
        <authorList>
            <person name="Varghese N."/>
            <person name="Submissions S."/>
        </authorList>
    </citation>
    <scope>NUCLEOTIDE SEQUENCE [LARGE SCALE GENOMIC DNA]</scope>
    <source>
        <strain evidence="1 2">DSM 19036</strain>
    </source>
</reference>
<keyword evidence="2" id="KW-1185">Reference proteome</keyword>
<accession>A0A521CU65</accession>
<dbReference type="RefSeq" id="WP_142527913.1">
    <property type="nucleotide sequence ID" value="NZ_CBCSJO010000001.1"/>
</dbReference>
<organism evidence="1 2">
    <name type="scientific">Pedobacter westerhofensis</name>
    <dbReference type="NCBI Taxonomy" id="425512"/>
    <lineage>
        <taxon>Bacteria</taxon>
        <taxon>Pseudomonadati</taxon>
        <taxon>Bacteroidota</taxon>
        <taxon>Sphingobacteriia</taxon>
        <taxon>Sphingobacteriales</taxon>
        <taxon>Sphingobacteriaceae</taxon>
        <taxon>Pedobacter</taxon>
    </lineage>
</organism>
<evidence type="ECO:0000313" key="1">
    <source>
        <dbReference type="EMBL" id="SMO62994.1"/>
    </source>
</evidence>
<protein>
    <submittedName>
        <fullName evidence="1">Uncharacterized protein</fullName>
    </submittedName>
</protein>
<gene>
    <name evidence="1" type="ORF">SAMN06265348_104213</name>
</gene>
<evidence type="ECO:0000313" key="2">
    <source>
        <dbReference type="Proteomes" id="UP000320300"/>
    </source>
</evidence>
<dbReference type="AlphaFoldDB" id="A0A521CU65"/>
<name>A0A521CU65_9SPHI</name>
<dbReference type="EMBL" id="FXTN01000004">
    <property type="protein sequence ID" value="SMO62994.1"/>
    <property type="molecule type" value="Genomic_DNA"/>
</dbReference>
<proteinExistence type="predicted"/>
<sequence length="113" mass="13043">MNRYRVVVKPVYRKKFTGIMCFLADPAYTDEDIASGLNRTKALCWVAYKEDIEKLLGQYQNINAIVAAQLLKWKLESQLLLDELSEVAPPEQLNLIVNTMENFIKNTITNLYD</sequence>
<dbReference type="Proteomes" id="UP000320300">
    <property type="component" value="Unassembled WGS sequence"/>
</dbReference>
<dbReference type="OrthoDB" id="772248at2"/>